<gene>
    <name evidence="1" type="ORF">RSO01_39780</name>
</gene>
<accession>A0A512NCZ4</accession>
<dbReference type="EMBL" id="BKAJ01000071">
    <property type="protein sequence ID" value="GEP56812.1"/>
    <property type="molecule type" value="Genomic_DNA"/>
</dbReference>
<keyword evidence="2" id="KW-1185">Reference proteome</keyword>
<evidence type="ECO:0000313" key="1">
    <source>
        <dbReference type="EMBL" id="GEP56812.1"/>
    </source>
</evidence>
<dbReference type="RefSeq" id="WP_147151111.1">
    <property type="nucleotide sequence ID" value="NZ_BKAJ01000071.1"/>
</dbReference>
<dbReference type="OrthoDB" id="1841591at2"/>
<reference evidence="1 2" key="1">
    <citation type="submission" date="2019-07" db="EMBL/GenBank/DDBJ databases">
        <title>Whole genome shotgun sequence of Reyranella soli NBRC 108950.</title>
        <authorList>
            <person name="Hosoyama A."/>
            <person name="Uohara A."/>
            <person name="Ohji S."/>
            <person name="Ichikawa N."/>
        </authorList>
    </citation>
    <scope>NUCLEOTIDE SEQUENCE [LARGE SCALE GENOMIC DNA]</scope>
    <source>
        <strain evidence="1 2">NBRC 108950</strain>
    </source>
</reference>
<organism evidence="1 2">
    <name type="scientific">Reyranella soli</name>
    <dbReference type="NCBI Taxonomy" id="1230389"/>
    <lineage>
        <taxon>Bacteria</taxon>
        <taxon>Pseudomonadati</taxon>
        <taxon>Pseudomonadota</taxon>
        <taxon>Alphaproteobacteria</taxon>
        <taxon>Hyphomicrobiales</taxon>
        <taxon>Reyranellaceae</taxon>
        <taxon>Reyranella</taxon>
    </lineage>
</organism>
<dbReference type="AlphaFoldDB" id="A0A512NCZ4"/>
<evidence type="ECO:0000313" key="2">
    <source>
        <dbReference type="Proteomes" id="UP000321058"/>
    </source>
</evidence>
<protein>
    <submittedName>
        <fullName evidence="1">Uncharacterized protein</fullName>
    </submittedName>
</protein>
<comment type="caution">
    <text evidence="1">The sequence shown here is derived from an EMBL/GenBank/DDBJ whole genome shotgun (WGS) entry which is preliminary data.</text>
</comment>
<proteinExistence type="predicted"/>
<sequence>MALDVYVGSLTRYYAGEWENVSERTARERGTQFRIGRRVGSGDPEPDIQEILQAILTWRVELNQSLDTRIAQPLDWSEDLDAPYYTGRPGWDGFGSLVLWAAYAEHPAMRLPATLPEEWDNDPVLMRSNVAGFRSRYSHLVHNVELWLPNPFEFTFEGEDVDGRRVVVGSTATLRRQLEELNAATWKANADTVTLWGRDALADNAPLEQNARYAFAVLLDLAERSVELRLPMKLDY</sequence>
<name>A0A512NCZ4_9HYPH</name>
<dbReference type="Proteomes" id="UP000321058">
    <property type="component" value="Unassembled WGS sequence"/>
</dbReference>